<keyword evidence="3" id="KW-1185">Reference proteome</keyword>
<name>A0A0S2HY00_9BACT</name>
<sequence>MSKNNLTNFTAKNGAIIGAGFILAYMVTHLINGKLHTMNDISGNINSILLIAGIIIFTRKYRADFNRTYFPYGEAFKVGFFTSIFAAIVGAFFLYIYYSYISPESLEQYLLLQQNAFLESGMAEEQASQMTGLMENMMSPGLMAFSSLLGNTIFGLIISLITAAFLKRGTQDPNAFNKSMSEIDKKE</sequence>
<keyword evidence="1" id="KW-0812">Transmembrane</keyword>
<evidence type="ECO:0000256" key="1">
    <source>
        <dbReference type="SAM" id="Phobius"/>
    </source>
</evidence>
<feature type="transmembrane region" description="Helical" evidence="1">
    <location>
        <begin position="142"/>
        <end position="166"/>
    </location>
</feature>
<dbReference type="AlphaFoldDB" id="A0A0S2HY00"/>
<dbReference type="STRING" id="1307839.L21SP5_01335"/>
<dbReference type="EMBL" id="CP013118">
    <property type="protein sequence ID" value="ALO14985.1"/>
    <property type="molecule type" value="Genomic_DNA"/>
</dbReference>
<keyword evidence="1" id="KW-0472">Membrane</keyword>
<dbReference type="RefSeq" id="WP_057952492.1">
    <property type="nucleotide sequence ID" value="NZ_CP013118.1"/>
</dbReference>
<feature type="transmembrane region" description="Helical" evidence="1">
    <location>
        <begin position="37"/>
        <end position="57"/>
    </location>
</feature>
<evidence type="ECO:0000313" key="2">
    <source>
        <dbReference type="EMBL" id="ALO14985.1"/>
    </source>
</evidence>
<dbReference type="Pfam" id="PF13858">
    <property type="entry name" value="DUF4199"/>
    <property type="match status" value="1"/>
</dbReference>
<protein>
    <recommendedName>
        <fullName evidence="4">DUF4199 domain-containing protein</fullName>
    </recommendedName>
</protein>
<feature type="transmembrane region" description="Helical" evidence="1">
    <location>
        <begin position="12"/>
        <end position="31"/>
    </location>
</feature>
<dbReference type="Proteomes" id="UP000064893">
    <property type="component" value="Chromosome"/>
</dbReference>
<reference evidence="2 3" key="1">
    <citation type="submission" date="2015-11" db="EMBL/GenBank/DDBJ databases">
        <title>Description and complete genome sequence of a novel strain predominating in hypersaline microbial mats and representing a new family of the Bacteriodetes phylum.</title>
        <authorList>
            <person name="Spring S."/>
            <person name="Bunk B."/>
            <person name="Sproer C."/>
            <person name="Klenk H.-P."/>
        </authorList>
    </citation>
    <scope>NUCLEOTIDE SEQUENCE [LARGE SCALE GENOMIC DNA]</scope>
    <source>
        <strain evidence="2 3">L21-Spi-D4</strain>
    </source>
</reference>
<evidence type="ECO:0000313" key="3">
    <source>
        <dbReference type="Proteomes" id="UP000064893"/>
    </source>
</evidence>
<dbReference type="KEGG" id="blq:L21SP5_01335"/>
<dbReference type="OrthoDB" id="1122768at2"/>
<evidence type="ECO:0008006" key="4">
    <source>
        <dbReference type="Google" id="ProtNLM"/>
    </source>
</evidence>
<feature type="transmembrane region" description="Helical" evidence="1">
    <location>
        <begin position="78"/>
        <end position="98"/>
    </location>
</feature>
<accession>A0A0S2HY00</accession>
<keyword evidence="1" id="KW-1133">Transmembrane helix</keyword>
<organism evidence="2 3">
    <name type="scientific">Salinivirga cyanobacteriivorans</name>
    <dbReference type="NCBI Taxonomy" id="1307839"/>
    <lineage>
        <taxon>Bacteria</taxon>
        <taxon>Pseudomonadati</taxon>
        <taxon>Bacteroidota</taxon>
        <taxon>Bacteroidia</taxon>
        <taxon>Bacteroidales</taxon>
        <taxon>Salinivirgaceae</taxon>
        <taxon>Salinivirga</taxon>
    </lineage>
</organism>
<proteinExistence type="predicted"/>
<dbReference type="InterPro" id="IPR025250">
    <property type="entry name" value="DUF4199"/>
</dbReference>
<gene>
    <name evidence="2" type="ORF">L21SP5_01335</name>
</gene>